<keyword evidence="18" id="KW-1185">Reference proteome</keyword>
<comment type="catalytic activity">
    <reaction evidence="12">
        <text>Preferential cleavage: (Ac)2-L-Lys-D-Ala-|-D-Ala. Also transpeptidation of peptidyl-alanyl moieties that are N-acyl substituents of D-alanine.</text>
        <dbReference type="EC" id="3.4.16.4"/>
    </reaction>
</comment>
<keyword evidence="10" id="KW-0573">Peptidoglycan synthesis</keyword>
<name>A0A267MPR1_9FIRM</name>
<dbReference type="Proteomes" id="UP000216024">
    <property type="component" value="Unassembled WGS sequence"/>
</dbReference>
<comment type="caution">
    <text evidence="17">The sequence shown here is derived from an EMBL/GenBank/DDBJ whole genome shotgun (WGS) entry which is preliminary data.</text>
</comment>
<keyword evidence="5 17" id="KW-0121">Carboxypeptidase</keyword>
<evidence type="ECO:0000256" key="12">
    <source>
        <dbReference type="ARBA" id="ARBA00034000"/>
    </source>
</evidence>
<feature type="active site" evidence="13">
    <location>
        <position position="110"/>
    </location>
</feature>
<dbReference type="InterPro" id="IPR015956">
    <property type="entry name" value="Peniciliin-bd_prot_C_sf"/>
</dbReference>
<dbReference type="UniPathway" id="UPA00219"/>
<evidence type="ECO:0000256" key="11">
    <source>
        <dbReference type="ARBA" id="ARBA00023316"/>
    </source>
</evidence>
<evidence type="ECO:0000256" key="15">
    <source>
        <dbReference type="RuleBase" id="RU004016"/>
    </source>
</evidence>
<dbReference type="InterPro" id="IPR012338">
    <property type="entry name" value="Beta-lactam/transpept-like"/>
</dbReference>
<evidence type="ECO:0000256" key="7">
    <source>
        <dbReference type="ARBA" id="ARBA00022729"/>
    </source>
</evidence>
<dbReference type="OrthoDB" id="9791132at2"/>
<dbReference type="GO" id="GO:0009002">
    <property type="term" value="F:serine-type D-Ala-D-Ala carboxypeptidase activity"/>
    <property type="evidence" value="ECO:0007669"/>
    <property type="project" value="UniProtKB-EC"/>
</dbReference>
<keyword evidence="6" id="KW-0645">Protease</keyword>
<evidence type="ECO:0000256" key="5">
    <source>
        <dbReference type="ARBA" id="ARBA00022645"/>
    </source>
</evidence>
<keyword evidence="9" id="KW-0133">Cell shape</keyword>
<dbReference type="InterPro" id="IPR018044">
    <property type="entry name" value="Peptidase_S11"/>
</dbReference>
<comment type="pathway">
    <text evidence="2">Cell wall biogenesis; peptidoglycan biosynthesis.</text>
</comment>
<dbReference type="GO" id="GO:0008360">
    <property type="term" value="P:regulation of cell shape"/>
    <property type="evidence" value="ECO:0007669"/>
    <property type="project" value="UniProtKB-KW"/>
</dbReference>
<keyword evidence="8" id="KW-0378">Hydrolase</keyword>
<evidence type="ECO:0000256" key="10">
    <source>
        <dbReference type="ARBA" id="ARBA00022984"/>
    </source>
</evidence>
<keyword evidence="11" id="KW-0961">Cell wall biogenesis/degradation</keyword>
<dbReference type="PANTHER" id="PTHR21581">
    <property type="entry name" value="D-ALANYL-D-ALANINE CARBOXYPEPTIDASE"/>
    <property type="match status" value="1"/>
</dbReference>
<dbReference type="GO" id="GO:0009252">
    <property type="term" value="P:peptidoglycan biosynthetic process"/>
    <property type="evidence" value="ECO:0007669"/>
    <property type="project" value="UniProtKB-UniPathway"/>
</dbReference>
<evidence type="ECO:0000256" key="6">
    <source>
        <dbReference type="ARBA" id="ARBA00022670"/>
    </source>
</evidence>
<evidence type="ECO:0000256" key="3">
    <source>
        <dbReference type="ARBA" id="ARBA00007164"/>
    </source>
</evidence>
<protein>
    <recommendedName>
        <fullName evidence="4">serine-type D-Ala-D-Ala carboxypeptidase</fullName>
        <ecNumber evidence="4">3.4.16.4</ecNumber>
    </recommendedName>
</protein>
<dbReference type="Pfam" id="PF00768">
    <property type="entry name" value="Peptidase_S11"/>
    <property type="match status" value="1"/>
</dbReference>
<evidence type="ECO:0000256" key="8">
    <source>
        <dbReference type="ARBA" id="ARBA00022801"/>
    </source>
</evidence>
<feature type="domain" description="Peptidase S11 D-Ala-D-Ala carboxypeptidase A C-terminal" evidence="16">
    <location>
        <begin position="270"/>
        <end position="360"/>
    </location>
</feature>
<dbReference type="Gene3D" id="2.60.410.10">
    <property type="entry name" value="D-Ala-D-Ala carboxypeptidase, C-terminal domain"/>
    <property type="match status" value="1"/>
</dbReference>
<evidence type="ECO:0000256" key="1">
    <source>
        <dbReference type="ARBA" id="ARBA00003217"/>
    </source>
</evidence>
<dbReference type="SMART" id="SM00936">
    <property type="entry name" value="PBP5_C"/>
    <property type="match status" value="1"/>
</dbReference>
<comment type="similarity">
    <text evidence="3 15">Belongs to the peptidase S11 family.</text>
</comment>
<proteinExistence type="inferred from homology"/>
<dbReference type="PRINTS" id="PR00725">
    <property type="entry name" value="DADACBPTASE1"/>
</dbReference>
<gene>
    <name evidence="17" type="ORF">CCE28_01870</name>
</gene>
<evidence type="ECO:0000256" key="2">
    <source>
        <dbReference type="ARBA" id="ARBA00004752"/>
    </source>
</evidence>
<evidence type="ECO:0000256" key="13">
    <source>
        <dbReference type="PIRSR" id="PIRSR618044-1"/>
    </source>
</evidence>
<dbReference type="Gene3D" id="3.40.710.10">
    <property type="entry name" value="DD-peptidase/beta-lactamase superfamily"/>
    <property type="match status" value="1"/>
</dbReference>
<reference evidence="17 18" key="1">
    <citation type="submission" date="2017-06" db="EMBL/GenBank/DDBJ databases">
        <title>Draft genome sequence of anaerobic fermentative bacterium Anaeromicrobium sediminis DY2726D isolated from West Pacific Ocean sediments.</title>
        <authorList>
            <person name="Zeng X."/>
        </authorList>
    </citation>
    <scope>NUCLEOTIDE SEQUENCE [LARGE SCALE GENOMIC DNA]</scope>
    <source>
        <strain evidence="17 18">DY2726D</strain>
    </source>
</reference>
<feature type="active site" description="Acyl-ester intermediate" evidence="13">
    <location>
        <position position="50"/>
    </location>
</feature>
<dbReference type="InterPro" id="IPR001967">
    <property type="entry name" value="Peptidase_S11_N"/>
</dbReference>
<keyword evidence="7" id="KW-0732">Signal</keyword>
<accession>A0A267MPR1</accession>
<evidence type="ECO:0000256" key="4">
    <source>
        <dbReference type="ARBA" id="ARBA00012448"/>
    </source>
</evidence>
<evidence type="ECO:0000313" key="17">
    <source>
        <dbReference type="EMBL" id="PAB61422.1"/>
    </source>
</evidence>
<evidence type="ECO:0000313" key="18">
    <source>
        <dbReference type="Proteomes" id="UP000216024"/>
    </source>
</evidence>
<dbReference type="InterPro" id="IPR012907">
    <property type="entry name" value="Peptidase_S11_C"/>
</dbReference>
<dbReference type="SUPFAM" id="SSF69189">
    <property type="entry name" value="Penicillin-binding protein associated domain"/>
    <property type="match status" value="1"/>
</dbReference>
<dbReference type="GO" id="GO:0071555">
    <property type="term" value="P:cell wall organization"/>
    <property type="evidence" value="ECO:0007669"/>
    <property type="project" value="UniProtKB-KW"/>
</dbReference>
<evidence type="ECO:0000259" key="16">
    <source>
        <dbReference type="SMART" id="SM00936"/>
    </source>
</evidence>
<dbReference type="EC" id="3.4.16.4" evidence="4"/>
<dbReference type="PANTHER" id="PTHR21581:SF6">
    <property type="entry name" value="TRAFFICKING PROTEIN PARTICLE COMPLEX SUBUNIT 12"/>
    <property type="match status" value="1"/>
</dbReference>
<dbReference type="GO" id="GO:0006508">
    <property type="term" value="P:proteolysis"/>
    <property type="evidence" value="ECO:0007669"/>
    <property type="project" value="UniProtKB-KW"/>
</dbReference>
<feature type="binding site" evidence="14">
    <location>
        <position position="220"/>
    </location>
    <ligand>
        <name>substrate</name>
    </ligand>
</feature>
<dbReference type="SUPFAM" id="SSF56601">
    <property type="entry name" value="beta-lactamase/transpeptidase-like"/>
    <property type="match status" value="1"/>
</dbReference>
<dbReference type="AlphaFoldDB" id="A0A267MPR1"/>
<organism evidence="17 18">
    <name type="scientific">Anaeromicrobium sediminis</name>
    <dbReference type="NCBI Taxonomy" id="1478221"/>
    <lineage>
        <taxon>Bacteria</taxon>
        <taxon>Bacillati</taxon>
        <taxon>Bacillota</taxon>
        <taxon>Clostridia</taxon>
        <taxon>Peptostreptococcales</taxon>
        <taxon>Thermotaleaceae</taxon>
        <taxon>Anaeromicrobium</taxon>
    </lineage>
</organism>
<dbReference type="Pfam" id="PF07943">
    <property type="entry name" value="PBP5_C"/>
    <property type="match status" value="1"/>
</dbReference>
<sequence>MLFMLIFTGQMSLVWANPFDVEARSAILMDPVSGKVIYEKNPNDKLPPASVTKIMTMLIAMEEIDSGNIALTDKVTISEHASSMGGSQLYMEPGEIRTVEELMKGIAVASANDGCVAMAEFISGSEEVFVKRMNDKARELGMNNTQFMNTNGLPEEGHYTTAYDIALMSKELLKHPKIHKWLTIWMDTLTVGLPNKKQTVLQLTNTNKLIRFYKGANGIKTGYTSDAKYCLSASAKKNGFNLIAVILGSPTSKIRFAEASKMLNYGFSNYSMVNVAKKNQVMGEIKVDKGKVENINVIAKDNVGTIVKKGQEKEVHKEIVIQKSIKAPLKAGSKVGYISLSLNGKEITKIDLVAEKDVKKANVLDIFTRLSDNVL</sequence>
<comment type="function">
    <text evidence="1">Removes C-terminal D-alanyl residues from sugar-peptide cell wall precursors.</text>
</comment>
<feature type="active site" description="Proton acceptor" evidence="13">
    <location>
        <position position="53"/>
    </location>
</feature>
<dbReference type="EMBL" id="NIBG01000001">
    <property type="protein sequence ID" value="PAB61422.1"/>
    <property type="molecule type" value="Genomic_DNA"/>
</dbReference>
<evidence type="ECO:0000256" key="9">
    <source>
        <dbReference type="ARBA" id="ARBA00022960"/>
    </source>
</evidence>
<dbReference type="InterPro" id="IPR037167">
    <property type="entry name" value="Peptidase_S11_C_sf"/>
</dbReference>
<evidence type="ECO:0000256" key="14">
    <source>
        <dbReference type="PIRSR" id="PIRSR618044-2"/>
    </source>
</evidence>